<keyword evidence="1" id="KW-0663">Pyridoxal phosphate</keyword>
<dbReference type="PANTHER" id="PTHR30244">
    <property type="entry name" value="TRANSAMINASE"/>
    <property type="match status" value="1"/>
</dbReference>
<dbReference type="PATRIC" id="fig|1339280.3.peg.4550"/>
<gene>
    <name evidence="2" type="ORF">M076_4767</name>
</gene>
<keyword evidence="2" id="KW-0032">Aminotransferase</keyword>
<evidence type="ECO:0000256" key="1">
    <source>
        <dbReference type="ARBA" id="ARBA00022898"/>
    </source>
</evidence>
<evidence type="ECO:0000313" key="2">
    <source>
        <dbReference type="EMBL" id="EXZ42141.1"/>
    </source>
</evidence>
<proteinExistence type="predicted"/>
<comment type="caution">
    <text evidence="2">The sequence shown here is derived from an EMBL/GenBank/DDBJ whole genome shotgun (WGS) entry which is preliminary data.</text>
</comment>
<dbReference type="Pfam" id="PF01041">
    <property type="entry name" value="DegT_DnrJ_EryC1"/>
    <property type="match status" value="1"/>
</dbReference>
<dbReference type="GO" id="GO:0030170">
    <property type="term" value="F:pyridoxal phosphate binding"/>
    <property type="evidence" value="ECO:0007669"/>
    <property type="project" value="TreeGrafter"/>
</dbReference>
<organism evidence="2 3">
    <name type="scientific">Bacteroides fragilis str. 2-F-2 #4</name>
    <dbReference type="NCBI Taxonomy" id="1339280"/>
    <lineage>
        <taxon>Bacteria</taxon>
        <taxon>Pseudomonadati</taxon>
        <taxon>Bacteroidota</taxon>
        <taxon>Bacteroidia</taxon>
        <taxon>Bacteroidales</taxon>
        <taxon>Bacteroidaceae</taxon>
        <taxon>Bacteroides</taxon>
    </lineage>
</organism>
<dbReference type="SUPFAM" id="SSF53383">
    <property type="entry name" value="PLP-dependent transferases"/>
    <property type="match status" value="1"/>
</dbReference>
<dbReference type="PANTHER" id="PTHR30244:SF36">
    <property type="entry name" value="3-OXO-GLUCOSE-6-PHOSPHATE:GLUTAMATE AMINOTRANSFERASE"/>
    <property type="match status" value="1"/>
</dbReference>
<dbReference type="GO" id="GO:0000271">
    <property type="term" value="P:polysaccharide biosynthetic process"/>
    <property type="evidence" value="ECO:0007669"/>
    <property type="project" value="TreeGrafter"/>
</dbReference>
<name>A0A016BNU2_BACFG</name>
<reference evidence="2 3" key="1">
    <citation type="submission" date="2014-02" db="EMBL/GenBank/DDBJ databases">
        <authorList>
            <person name="Sears C."/>
            <person name="Carroll K."/>
            <person name="Sack B.R."/>
            <person name="Qadri F."/>
            <person name="Myers L.L."/>
            <person name="Chung G.-T."/>
            <person name="Escheverria P."/>
            <person name="Fraser C.M."/>
            <person name="Sadzewicz L."/>
            <person name="Shefchek K.A."/>
            <person name="Tallon L."/>
            <person name="Das S.P."/>
            <person name="Daugherty S."/>
            <person name="Mongodin E.F."/>
        </authorList>
    </citation>
    <scope>NUCLEOTIDE SEQUENCE [LARGE SCALE GENOMIC DNA]</scope>
    <source>
        <strain evidence="2 3">2-F-2 #4</strain>
    </source>
</reference>
<dbReference type="Gene3D" id="3.90.1150.10">
    <property type="entry name" value="Aspartate Aminotransferase, domain 1"/>
    <property type="match status" value="1"/>
</dbReference>
<accession>A0A016BNU2</accession>
<dbReference type="InterPro" id="IPR015424">
    <property type="entry name" value="PyrdxlP-dep_Trfase"/>
</dbReference>
<dbReference type="InterPro" id="IPR000653">
    <property type="entry name" value="DegT/StrS_aminotransferase"/>
</dbReference>
<dbReference type="Proteomes" id="UP000022272">
    <property type="component" value="Unassembled WGS sequence"/>
</dbReference>
<dbReference type="InterPro" id="IPR015422">
    <property type="entry name" value="PyrdxlP-dep_Trfase_small"/>
</dbReference>
<sequence length="104" mass="12073">MIIGNITNPKIIVPIVNDWDSHAFHIFPIRCEQRDELQKYLAANGVQTIIHYPIPPHKQECYKEWNHLSLPITEQIHAEELSLPMSSVMNLCDIKNVVKILNVY</sequence>
<protein>
    <submittedName>
        <fullName evidence="2">DegT/DnrJ/EryC1/StrS aminotransferase family protein</fullName>
    </submittedName>
</protein>
<dbReference type="AlphaFoldDB" id="A0A016BNU2"/>
<dbReference type="EMBL" id="JGDM01000127">
    <property type="protein sequence ID" value="EXZ42141.1"/>
    <property type="molecule type" value="Genomic_DNA"/>
</dbReference>
<keyword evidence="2" id="KW-0808">Transferase</keyword>
<evidence type="ECO:0000313" key="3">
    <source>
        <dbReference type="Proteomes" id="UP000022272"/>
    </source>
</evidence>
<dbReference type="GO" id="GO:0008483">
    <property type="term" value="F:transaminase activity"/>
    <property type="evidence" value="ECO:0007669"/>
    <property type="project" value="UniProtKB-KW"/>
</dbReference>